<dbReference type="GO" id="GO:0061631">
    <property type="term" value="F:ubiquitin conjugating enzyme activity"/>
    <property type="evidence" value="ECO:0007669"/>
    <property type="project" value="UniProtKB-EC"/>
</dbReference>
<dbReference type="InterPro" id="IPR016135">
    <property type="entry name" value="UBQ-conjugating_enzyme/RWD"/>
</dbReference>
<dbReference type="SUPFAM" id="SSF54495">
    <property type="entry name" value="UBC-like"/>
    <property type="match status" value="1"/>
</dbReference>
<dbReference type="PROSITE" id="PS50127">
    <property type="entry name" value="UBC_2"/>
    <property type="match status" value="1"/>
</dbReference>
<comment type="catalytic activity">
    <reaction evidence="1">
        <text>S-ubiquitinyl-[E1 ubiquitin-activating enzyme]-L-cysteine + [E2 ubiquitin-conjugating enzyme]-L-cysteine = [E1 ubiquitin-activating enzyme]-L-cysteine + S-ubiquitinyl-[E2 ubiquitin-conjugating enzyme]-L-cysteine.</text>
        <dbReference type="EC" id="2.3.2.23"/>
    </reaction>
</comment>
<keyword evidence="10" id="KW-0560">Oxidoreductase</keyword>
<evidence type="ECO:0000256" key="4">
    <source>
        <dbReference type="ARBA" id="ARBA00005959"/>
    </source>
</evidence>
<dbReference type="AlphaFoldDB" id="A0A3P7DC31"/>
<dbReference type="CDD" id="cd23801">
    <property type="entry name" value="UBCc_UBE2L3"/>
    <property type="match status" value="1"/>
</dbReference>
<dbReference type="CDD" id="cd05239">
    <property type="entry name" value="GDP_FS_SDR_e"/>
    <property type="match status" value="1"/>
</dbReference>
<evidence type="ECO:0000313" key="16">
    <source>
        <dbReference type="Proteomes" id="UP000270924"/>
    </source>
</evidence>
<comment type="similarity">
    <text evidence="4">Belongs to the NAD(P)-dependent epimerase/dehydratase family. Fucose synthase subfamily.</text>
</comment>
<dbReference type="InterPro" id="IPR001509">
    <property type="entry name" value="Epimerase_deHydtase"/>
</dbReference>
<dbReference type="PANTHER" id="PTHR43238">
    <property type="entry name" value="GDP-L-FUCOSE SYNTHASE"/>
    <property type="match status" value="1"/>
</dbReference>
<dbReference type="GO" id="GO:0016853">
    <property type="term" value="F:isomerase activity"/>
    <property type="evidence" value="ECO:0007669"/>
    <property type="project" value="UniProtKB-KW"/>
</dbReference>
<dbReference type="EMBL" id="UYWW01000134">
    <property type="protein sequence ID" value="VDM07420.1"/>
    <property type="molecule type" value="Genomic_DNA"/>
</dbReference>
<dbReference type="Proteomes" id="UP000270924">
    <property type="component" value="Unassembled WGS sequence"/>
</dbReference>
<dbReference type="Pfam" id="PF00179">
    <property type="entry name" value="UQ_con"/>
    <property type="match status" value="1"/>
</dbReference>
<evidence type="ECO:0000256" key="13">
    <source>
        <dbReference type="PROSITE-ProRule" id="PRU10133"/>
    </source>
</evidence>
<dbReference type="PROSITE" id="PS00183">
    <property type="entry name" value="UBC_1"/>
    <property type="match status" value="1"/>
</dbReference>
<evidence type="ECO:0000256" key="10">
    <source>
        <dbReference type="ARBA" id="ARBA00023002"/>
    </source>
</evidence>
<dbReference type="EC" id="2.3.2.23" evidence="6"/>
<evidence type="ECO:0000256" key="7">
    <source>
        <dbReference type="ARBA" id="ARBA00022679"/>
    </source>
</evidence>
<dbReference type="HAMAP" id="MF_00956">
    <property type="entry name" value="GDP_fucose_synth"/>
    <property type="match status" value="1"/>
</dbReference>
<sequence>MTDGLHRLHSKMASSSRRLKKELTDIQSSDSRTFCCVEFDENNLLHWTGLLVPDKEPYNKGAFKVAIDFPVEYPFKPPKITFLTKIYHPNVDEKGQVCLPIISPDNWKPATKTEQVMNALLGLITEPEPDHPLRADLAEEFTKDRKKFNKTAEDYTKKYAVKRPDVHCFPLSSGFSRVTCVIAEEAVHKCIQTVFGRHQMVDRGQSMTVLVTGGTGLVGRSIEKIIITEEARPDETWIFIGRKDCDLTDTEATRKLFMKYRPSHVIHLAAMVGGLFHNLHCNLQFFRENMQINDNVLMACNEFDVIKCISCLSTCVFPDKTTYPIDETMVHNGPPHSSNFGYSYAKRMIDVLNRGYAQEFGRKYTSVIPCNVFGPHDNYNLKDGHVIPALIHKTYIAKHEGTPLEVFGSGTPLRQFIYSLDLARLFIWVARSYEEIDPIILSVGEEDEVSIMDAVHAVVKAFDFKGEIVQDKTKADGQYKKTASNAKLRKYLPNFKFTPFEIAIKESVDWFIANYDNARK</sequence>
<evidence type="ECO:0000256" key="3">
    <source>
        <dbReference type="ARBA" id="ARBA00004883"/>
    </source>
</evidence>
<keyword evidence="16" id="KW-1185">Reference proteome</keyword>
<protein>
    <recommendedName>
        <fullName evidence="12">GDP-4-keto-6-deoxy-D-mannose-3,5-epimerase-4-reductase</fullName>
        <ecNumber evidence="5">1.1.1.271</ecNumber>
        <ecNumber evidence="6">2.3.2.23</ecNumber>
    </recommendedName>
</protein>
<feature type="domain" description="UBC core" evidence="14">
    <location>
        <begin position="14"/>
        <end position="161"/>
    </location>
</feature>
<dbReference type="GO" id="GO:0050577">
    <property type="term" value="F:GDP-L-fucose synthase activity"/>
    <property type="evidence" value="ECO:0007669"/>
    <property type="project" value="UniProtKB-EC"/>
</dbReference>
<dbReference type="EC" id="1.1.1.271" evidence="5"/>
<gene>
    <name evidence="15" type="ORF">WBA_LOCUS806</name>
</gene>
<evidence type="ECO:0000256" key="9">
    <source>
        <dbReference type="ARBA" id="ARBA00022857"/>
    </source>
</evidence>
<evidence type="ECO:0000256" key="6">
    <source>
        <dbReference type="ARBA" id="ARBA00012486"/>
    </source>
</evidence>
<comment type="function">
    <text evidence="2">Catalyzes the two-step NADP-dependent conversion of GDP-4-dehydro-6-deoxy-D-mannose to GDP-fucose, involving an epimerase and a reductase reaction.</text>
</comment>
<evidence type="ECO:0000256" key="5">
    <source>
        <dbReference type="ARBA" id="ARBA00012371"/>
    </source>
</evidence>
<evidence type="ECO:0000256" key="2">
    <source>
        <dbReference type="ARBA" id="ARBA00002870"/>
    </source>
</evidence>
<evidence type="ECO:0000256" key="11">
    <source>
        <dbReference type="ARBA" id="ARBA00023235"/>
    </source>
</evidence>
<proteinExistence type="inferred from homology"/>
<dbReference type="Gene3D" id="3.40.50.720">
    <property type="entry name" value="NAD(P)-binding Rossmann-like Domain"/>
    <property type="match status" value="1"/>
</dbReference>
<evidence type="ECO:0000256" key="12">
    <source>
        <dbReference type="ARBA" id="ARBA00032995"/>
    </source>
</evidence>
<dbReference type="SUPFAM" id="SSF51735">
    <property type="entry name" value="NAD(P)-binding Rossmann-fold domains"/>
    <property type="match status" value="1"/>
</dbReference>
<organism evidence="15 16">
    <name type="scientific">Wuchereria bancrofti</name>
    <dbReference type="NCBI Taxonomy" id="6293"/>
    <lineage>
        <taxon>Eukaryota</taxon>
        <taxon>Metazoa</taxon>
        <taxon>Ecdysozoa</taxon>
        <taxon>Nematoda</taxon>
        <taxon>Chromadorea</taxon>
        <taxon>Rhabditida</taxon>
        <taxon>Spirurina</taxon>
        <taxon>Spiruromorpha</taxon>
        <taxon>Filarioidea</taxon>
        <taxon>Onchocercidae</taxon>
        <taxon>Wuchereria</taxon>
    </lineage>
</organism>
<evidence type="ECO:0000313" key="15">
    <source>
        <dbReference type="EMBL" id="VDM07420.1"/>
    </source>
</evidence>
<dbReference type="InParanoid" id="A0A3P7DC31"/>
<dbReference type="Gene3D" id="3.10.110.10">
    <property type="entry name" value="Ubiquitin Conjugating Enzyme"/>
    <property type="match status" value="1"/>
</dbReference>
<dbReference type="UniPathway" id="UPA00128">
    <property type="reaction ID" value="UER00191"/>
</dbReference>
<evidence type="ECO:0000256" key="1">
    <source>
        <dbReference type="ARBA" id="ARBA00000485"/>
    </source>
</evidence>
<keyword evidence="8" id="KW-0833">Ubl conjugation pathway</keyword>
<dbReference type="InterPro" id="IPR036291">
    <property type="entry name" value="NAD(P)-bd_dom_sf"/>
</dbReference>
<dbReference type="FunFam" id="3.10.110.10:FF:000011">
    <property type="entry name" value="Ubiquitin-conjugating enzyme E2 L3"/>
    <property type="match status" value="1"/>
</dbReference>
<keyword evidence="7" id="KW-0808">Transferase</keyword>
<dbReference type="OMA" id="CNLQFFR"/>
<evidence type="ECO:0000259" key="14">
    <source>
        <dbReference type="PROSITE" id="PS50127"/>
    </source>
</evidence>
<name>A0A3P7DC31_WUCBA</name>
<dbReference type="OrthoDB" id="202470at2759"/>
<dbReference type="PANTHER" id="PTHR43238:SF1">
    <property type="entry name" value="GDP-L-FUCOSE SYNTHASE"/>
    <property type="match status" value="1"/>
</dbReference>
<dbReference type="InterPro" id="IPR023313">
    <property type="entry name" value="UBQ-conjugating_AS"/>
</dbReference>
<dbReference type="InterPro" id="IPR028614">
    <property type="entry name" value="GDP_fucose/colitose_synth"/>
</dbReference>
<dbReference type="Gene3D" id="3.90.25.10">
    <property type="entry name" value="UDP-galactose 4-epimerase, domain 1"/>
    <property type="match status" value="1"/>
</dbReference>
<keyword evidence="11" id="KW-0413">Isomerase</keyword>
<dbReference type="Pfam" id="PF01370">
    <property type="entry name" value="Epimerase"/>
    <property type="match status" value="1"/>
</dbReference>
<feature type="active site" description="Glycyl thioester intermediate" evidence="13">
    <location>
        <position position="98"/>
    </location>
</feature>
<reference evidence="15 16" key="1">
    <citation type="submission" date="2018-11" db="EMBL/GenBank/DDBJ databases">
        <authorList>
            <consortium name="Pathogen Informatics"/>
        </authorList>
    </citation>
    <scope>NUCLEOTIDE SEQUENCE [LARGE SCALE GENOMIC DNA]</scope>
</reference>
<dbReference type="GO" id="GO:0042351">
    <property type="term" value="P:'de novo' GDP-L-fucose biosynthetic process"/>
    <property type="evidence" value="ECO:0007669"/>
    <property type="project" value="UniProtKB-UniPathway"/>
</dbReference>
<accession>A0A3P7DC31</accession>
<evidence type="ECO:0000256" key="8">
    <source>
        <dbReference type="ARBA" id="ARBA00022786"/>
    </source>
</evidence>
<comment type="pathway">
    <text evidence="3">Nucleotide-sugar biosynthesis; GDP-L-fucose biosynthesis via de novo pathway; GDP-L-fucose from GDP-alpha-D-mannose: step 2/2.</text>
</comment>
<dbReference type="InterPro" id="IPR000608">
    <property type="entry name" value="UBC"/>
</dbReference>
<dbReference type="FunCoup" id="A0A3P7DC31">
    <property type="interactions" value="1199"/>
</dbReference>
<keyword evidence="9" id="KW-0521">NADP</keyword>
<dbReference type="SMART" id="SM00212">
    <property type="entry name" value="UBCc"/>
    <property type="match status" value="1"/>
</dbReference>